<reference evidence="2 3" key="1">
    <citation type="submission" date="2007-05" db="EMBL/GenBank/DDBJ databases">
        <title>Complete sequence of Geobacter uraniireducens Rf4.</title>
        <authorList>
            <consortium name="US DOE Joint Genome Institute"/>
            <person name="Copeland A."/>
            <person name="Lucas S."/>
            <person name="Lapidus A."/>
            <person name="Barry K."/>
            <person name="Detter J.C."/>
            <person name="Glavina del Rio T."/>
            <person name="Hammon N."/>
            <person name="Israni S."/>
            <person name="Dalin E."/>
            <person name="Tice H."/>
            <person name="Pitluck S."/>
            <person name="Chertkov O."/>
            <person name="Brettin T."/>
            <person name="Bruce D."/>
            <person name="Han C."/>
            <person name="Schmutz J."/>
            <person name="Larimer F."/>
            <person name="Land M."/>
            <person name="Hauser L."/>
            <person name="Kyrpides N."/>
            <person name="Mikhailova N."/>
            <person name="Shelobolina E."/>
            <person name="Aklujkar M."/>
            <person name="Lovley D."/>
            <person name="Richardson P."/>
        </authorList>
    </citation>
    <scope>NUCLEOTIDE SEQUENCE [LARGE SCALE GENOMIC DNA]</scope>
    <source>
        <strain evidence="2 3">Rf4</strain>
    </source>
</reference>
<dbReference type="KEGG" id="gur:Gura_2253"/>
<feature type="compositionally biased region" description="Polar residues" evidence="1">
    <location>
        <begin position="54"/>
        <end position="70"/>
    </location>
</feature>
<protein>
    <submittedName>
        <fullName evidence="2">Uncharacterized protein</fullName>
    </submittedName>
</protein>
<accession>A5G3R8</accession>
<gene>
    <name evidence="2" type="ordered locus">Gura_2253</name>
</gene>
<organism evidence="2 3">
    <name type="scientific">Geotalea uraniireducens (strain Rf4)</name>
    <name type="common">Geobacter uraniireducens</name>
    <dbReference type="NCBI Taxonomy" id="351605"/>
    <lineage>
        <taxon>Bacteria</taxon>
        <taxon>Pseudomonadati</taxon>
        <taxon>Thermodesulfobacteriota</taxon>
        <taxon>Desulfuromonadia</taxon>
        <taxon>Geobacterales</taxon>
        <taxon>Geobacteraceae</taxon>
        <taxon>Geotalea</taxon>
    </lineage>
</organism>
<dbReference type="STRING" id="351605.Gura_2253"/>
<evidence type="ECO:0000256" key="1">
    <source>
        <dbReference type="SAM" id="MobiDB-lite"/>
    </source>
</evidence>
<evidence type="ECO:0000313" key="3">
    <source>
        <dbReference type="Proteomes" id="UP000006695"/>
    </source>
</evidence>
<sequence length="146" mass="16290">MIRRALAAGNEIESMCTKCKVVLNHTIVAMVEGRVVRVKCNTCGSEHNYRPQKTETAASKRTAAVKTSASARPKTRRDPELADREEWEMLSKSMDMNKAVAYDMNGSFRVNSLVNHPVFGVGRVSALSENKMEVLFEAGRKLLRCN</sequence>
<feature type="compositionally biased region" description="Basic and acidic residues" evidence="1">
    <location>
        <begin position="76"/>
        <end position="85"/>
    </location>
</feature>
<dbReference type="RefSeq" id="WP_011939132.1">
    <property type="nucleotide sequence ID" value="NC_009483.1"/>
</dbReference>
<dbReference type="HOGENOM" id="CLU_102153_1_0_7"/>
<dbReference type="EMBL" id="CP000698">
    <property type="protein sequence ID" value="ABQ26436.1"/>
    <property type="molecule type" value="Genomic_DNA"/>
</dbReference>
<dbReference type="AlphaFoldDB" id="A5G3R8"/>
<name>A5G3R8_GEOUR</name>
<feature type="region of interest" description="Disordered" evidence="1">
    <location>
        <begin position="47"/>
        <end position="85"/>
    </location>
</feature>
<dbReference type="OrthoDB" id="129834at2"/>
<dbReference type="Proteomes" id="UP000006695">
    <property type="component" value="Chromosome"/>
</dbReference>
<keyword evidence="3" id="KW-1185">Reference proteome</keyword>
<proteinExistence type="predicted"/>
<evidence type="ECO:0000313" key="2">
    <source>
        <dbReference type="EMBL" id="ABQ26436.1"/>
    </source>
</evidence>